<evidence type="ECO:0000256" key="8">
    <source>
        <dbReference type="SAM" id="MobiDB-lite"/>
    </source>
</evidence>
<keyword evidence="1 6" id="KW-1277">Toxin-antitoxin system</keyword>
<evidence type="ECO:0000256" key="3">
    <source>
        <dbReference type="ARBA" id="ARBA00022679"/>
    </source>
</evidence>
<dbReference type="InterPro" id="IPR029494">
    <property type="entry name" value="DarT"/>
</dbReference>
<feature type="domain" description="DarT" evidence="9">
    <location>
        <begin position="280"/>
        <end position="473"/>
    </location>
</feature>
<keyword evidence="4 6" id="KW-0548">Nucleotidyltransferase</keyword>
<evidence type="ECO:0000313" key="10">
    <source>
        <dbReference type="EMBL" id="QIC67616.1"/>
    </source>
</evidence>
<keyword evidence="3 6" id="KW-0808">Transferase</keyword>
<protein>
    <submittedName>
        <fullName evidence="10">DUF4433 domain-containing protein</fullName>
    </submittedName>
</protein>
<keyword evidence="7" id="KW-0175">Coiled coil</keyword>
<dbReference type="GO" id="GO:0016779">
    <property type="term" value="F:nucleotidyltransferase activity"/>
    <property type="evidence" value="ECO:0007669"/>
    <property type="project" value="UniProtKB-UniRule"/>
</dbReference>
<keyword evidence="2 6" id="KW-0328">Glycosyltransferase</keyword>
<evidence type="ECO:0000256" key="1">
    <source>
        <dbReference type="ARBA" id="ARBA00022649"/>
    </source>
</evidence>
<evidence type="ECO:0000256" key="6">
    <source>
        <dbReference type="PROSITE-ProRule" id="PRU01362"/>
    </source>
</evidence>
<feature type="binding site" evidence="6">
    <location>
        <position position="319"/>
    </location>
    <ligand>
        <name>NAD(+)</name>
        <dbReference type="ChEBI" id="CHEBI:57540"/>
    </ligand>
</feature>
<comment type="similarity">
    <text evidence="6">Belongs to the DarT ADP-ribosyltransferase family.</text>
</comment>
<feature type="coiled-coil region" evidence="7">
    <location>
        <begin position="68"/>
        <end position="149"/>
    </location>
</feature>
<feature type="binding site" evidence="6">
    <location>
        <begin position="284"/>
        <end position="286"/>
    </location>
    <ligand>
        <name>NAD(+)</name>
        <dbReference type="ChEBI" id="CHEBI:57540"/>
    </ligand>
</feature>
<dbReference type="RefSeq" id="WP_163171557.1">
    <property type="nucleotide sequence ID" value="NZ_CP044463.1"/>
</dbReference>
<feature type="active site" evidence="6">
    <location>
        <position position="429"/>
    </location>
</feature>
<gene>
    <name evidence="10" type="ORF">FSC10_09650</name>
</gene>
<feature type="compositionally biased region" description="Basic and acidic residues" evidence="8">
    <location>
        <begin position="172"/>
        <end position="189"/>
    </location>
</feature>
<comment type="caution">
    <text evidence="6">Lacks conserved residue(s) required for the propagation of feature annotation.</text>
</comment>
<evidence type="ECO:0000256" key="5">
    <source>
        <dbReference type="ARBA" id="ARBA00023125"/>
    </source>
</evidence>
<accession>A0AAE7BX65</accession>
<evidence type="ECO:0000256" key="4">
    <source>
        <dbReference type="ARBA" id="ARBA00022695"/>
    </source>
</evidence>
<dbReference type="AlphaFoldDB" id="A0AAE7BX65"/>
<dbReference type="Pfam" id="PF14487">
    <property type="entry name" value="DarT"/>
    <property type="match status" value="1"/>
</dbReference>
<organism evidence="10 11">
    <name type="scientific">Acinetobacter schindleri</name>
    <dbReference type="NCBI Taxonomy" id="108981"/>
    <lineage>
        <taxon>Bacteria</taxon>
        <taxon>Pseudomonadati</taxon>
        <taxon>Pseudomonadota</taxon>
        <taxon>Gammaproteobacteria</taxon>
        <taxon>Moraxellales</taxon>
        <taxon>Moraxellaceae</taxon>
        <taxon>Acinetobacter</taxon>
    </lineage>
</organism>
<dbReference type="GO" id="GO:0003677">
    <property type="term" value="F:DNA binding"/>
    <property type="evidence" value="ECO:0007669"/>
    <property type="project" value="UniProtKB-UniRule"/>
</dbReference>
<dbReference type="PROSITE" id="PS52018">
    <property type="entry name" value="DART"/>
    <property type="match status" value="1"/>
</dbReference>
<evidence type="ECO:0000256" key="7">
    <source>
        <dbReference type="SAM" id="Coils"/>
    </source>
</evidence>
<dbReference type="GO" id="GO:0016757">
    <property type="term" value="F:glycosyltransferase activity"/>
    <property type="evidence" value="ECO:0007669"/>
    <property type="project" value="UniProtKB-UniRule"/>
</dbReference>
<sequence>MEILFLIGGFFLLFILIAPLINAFGSNSPHKDKSQAEKKELALKDIKKNYDTSKDLFSKGLQAISKGAAQLEKATEELADRAEKYRKEEYEKDYHRTKAKVIEINKNRKDAGLEEVSLIDFFEYNKDYQERARKELEVLEAKKRAERLALLIEEHNKLEIESKNKGLNAKVASEESLNKSHSTRVDNESKTPQLAPQNCPSIPATSSQILDIKLDALPKGLVEFIYIRYYLTGEKSLPKLKCIYDSWEKSIYANSELNEAQWNKIIEQMSFNPSKLKKIDAIYHFTHKDNLLSILTRGLLTKKTLDEQHLEYKYNDEKRLDGIKDSISLSFSHPNWKMFYKYRAMIGLEDWVVLKISPELLSGNTNPDLSLLNDFDYLDKAIFCKKNAAHFTERTKTTEERKSHKVFLDIFESTIDIELLTYPYLNESEILYQGNIPKEFIQEIHVIEQDPELLWVHGLGFKLSVNKTVFEKR</sequence>
<keyword evidence="5 6" id="KW-0238">DNA-binding</keyword>
<evidence type="ECO:0000259" key="9">
    <source>
        <dbReference type="PROSITE" id="PS52018"/>
    </source>
</evidence>
<feature type="region of interest" description="Disordered" evidence="8">
    <location>
        <begin position="171"/>
        <end position="198"/>
    </location>
</feature>
<evidence type="ECO:0000256" key="2">
    <source>
        <dbReference type="ARBA" id="ARBA00022676"/>
    </source>
</evidence>
<dbReference type="Proteomes" id="UP000503505">
    <property type="component" value="Chromosome"/>
</dbReference>
<feature type="active site" description="Proton acceptor" evidence="6">
    <location>
        <position position="319"/>
    </location>
</feature>
<evidence type="ECO:0000313" key="11">
    <source>
        <dbReference type="Proteomes" id="UP000503505"/>
    </source>
</evidence>
<reference evidence="10 11" key="1">
    <citation type="submission" date="2019-09" db="EMBL/GenBank/DDBJ databases">
        <title>Non-baumannii Acinetobacter spp. carrying blaNDM-1 isolated in China.</title>
        <authorList>
            <person name="Cui C."/>
            <person name="Chen C."/>
            <person name="Sun J."/>
            <person name="Liu Y."/>
        </authorList>
    </citation>
    <scope>NUCLEOTIDE SEQUENCE [LARGE SCALE GENOMIC DNA]</scope>
    <source>
        <strain evidence="10 11">HZE23-1</strain>
    </source>
</reference>
<dbReference type="EMBL" id="CP044463">
    <property type="protein sequence ID" value="QIC67616.1"/>
    <property type="molecule type" value="Genomic_DNA"/>
</dbReference>
<comment type="catalytic activity">
    <reaction evidence="6">
        <text>a thymidine in DNA + NAD(+) = an N-(ADP-alpha-D-ribosyl)-thymidine in DNA + nicotinamide + H(+)</text>
        <dbReference type="Rhea" id="RHEA:71651"/>
        <dbReference type="Rhea" id="RHEA-COMP:13556"/>
        <dbReference type="Rhea" id="RHEA-COMP:18051"/>
        <dbReference type="ChEBI" id="CHEBI:15378"/>
        <dbReference type="ChEBI" id="CHEBI:17154"/>
        <dbReference type="ChEBI" id="CHEBI:57540"/>
        <dbReference type="ChEBI" id="CHEBI:137386"/>
        <dbReference type="ChEBI" id="CHEBI:191199"/>
    </reaction>
</comment>
<name>A0AAE7BX65_9GAMM</name>
<proteinExistence type="inferred from homology"/>